<dbReference type="EC" id="6.1.1.16" evidence="13"/>
<accession>A0A931LSB3</accession>
<name>A0A931LSB3_FIMGI</name>
<dbReference type="GO" id="GO:0005524">
    <property type="term" value="F:ATP binding"/>
    <property type="evidence" value="ECO:0007669"/>
    <property type="project" value="UniProtKB-UniRule"/>
</dbReference>
<dbReference type="GO" id="GO:0006423">
    <property type="term" value="P:cysteinyl-tRNA aminoacylation"/>
    <property type="evidence" value="ECO:0007669"/>
    <property type="project" value="UniProtKB-UniRule"/>
</dbReference>
<evidence type="ECO:0000313" key="16">
    <source>
        <dbReference type="Proteomes" id="UP000727962"/>
    </source>
</evidence>
<evidence type="ECO:0000256" key="6">
    <source>
        <dbReference type="ARBA" id="ARBA00022723"/>
    </source>
</evidence>
<dbReference type="SUPFAM" id="SSF52374">
    <property type="entry name" value="Nucleotidylyl transferase"/>
    <property type="match status" value="1"/>
</dbReference>
<feature type="binding site" evidence="13">
    <location>
        <position position="32"/>
    </location>
    <ligand>
        <name>Zn(2+)</name>
        <dbReference type="ChEBI" id="CHEBI:29105"/>
    </ligand>
</feature>
<dbReference type="EMBL" id="JACOSL010000033">
    <property type="protein sequence ID" value="MBI1756548.1"/>
    <property type="molecule type" value="Genomic_DNA"/>
</dbReference>
<keyword evidence="8 13" id="KW-0862">Zinc</keyword>
<proteinExistence type="inferred from homology"/>
<keyword evidence="5 13" id="KW-0436">Ligase</keyword>
<evidence type="ECO:0000256" key="13">
    <source>
        <dbReference type="HAMAP-Rule" id="MF_00041"/>
    </source>
</evidence>
<keyword evidence="10 13" id="KW-0648">Protein biosynthesis</keyword>
<dbReference type="CDD" id="cd00672">
    <property type="entry name" value="CysRS_core"/>
    <property type="match status" value="1"/>
</dbReference>
<feature type="binding site" evidence="13">
    <location>
        <position position="259"/>
    </location>
    <ligand>
        <name>Zn(2+)</name>
        <dbReference type="ChEBI" id="CHEBI:29105"/>
    </ligand>
</feature>
<gene>
    <name evidence="13" type="primary">cysS</name>
    <name evidence="15" type="ORF">HYR64_05520</name>
</gene>
<dbReference type="InterPro" id="IPR015803">
    <property type="entry name" value="Cys-tRNA-ligase"/>
</dbReference>
<dbReference type="GO" id="GO:0004817">
    <property type="term" value="F:cysteine-tRNA ligase activity"/>
    <property type="evidence" value="ECO:0007669"/>
    <property type="project" value="UniProtKB-UniRule"/>
</dbReference>
<feature type="binding site" evidence="13">
    <location>
        <position position="290"/>
    </location>
    <ligand>
        <name>ATP</name>
        <dbReference type="ChEBI" id="CHEBI:30616"/>
    </ligand>
</feature>
<feature type="short sequence motif" description="'KMSKS' region" evidence="13">
    <location>
        <begin position="287"/>
        <end position="291"/>
    </location>
</feature>
<organism evidence="15 16">
    <name type="scientific">Fimbriimonas ginsengisoli</name>
    <dbReference type="NCBI Taxonomy" id="1005039"/>
    <lineage>
        <taxon>Bacteria</taxon>
        <taxon>Bacillati</taxon>
        <taxon>Armatimonadota</taxon>
        <taxon>Fimbriimonadia</taxon>
        <taxon>Fimbriimonadales</taxon>
        <taxon>Fimbriimonadaceae</taxon>
        <taxon>Fimbriimonas</taxon>
    </lineage>
</organism>
<comment type="caution">
    <text evidence="15">The sequence shown here is derived from an EMBL/GenBank/DDBJ whole genome shotgun (WGS) entry which is preliminary data.</text>
</comment>
<dbReference type="PANTHER" id="PTHR10890:SF3">
    <property type="entry name" value="CYSTEINE--TRNA LIGASE, CYTOPLASMIC"/>
    <property type="match status" value="1"/>
</dbReference>
<comment type="similarity">
    <text evidence="2 13">Belongs to the class-I aminoacyl-tRNA synthetase family.</text>
</comment>
<evidence type="ECO:0000256" key="12">
    <source>
        <dbReference type="ARBA" id="ARBA00047398"/>
    </source>
</evidence>
<dbReference type="Gene3D" id="3.40.50.620">
    <property type="entry name" value="HUPs"/>
    <property type="match status" value="1"/>
</dbReference>
<comment type="cofactor">
    <cofactor evidence="13">
        <name>Zn(2+)</name>
        <dbReference type="ChEBI" id="CHEBI:29105"/>
    </cofactor>
    <text evidence="13">Binds 1 zinc ion per subunit.</text>
</comment>
<comment type="catalytic activity">
    <reaction evidence="12 13">
        <text>tRNA(Cys) + L-cysteine + ATP = L-cysteinyl-tRNA(Cys) + AMP + diphosphate</text>
        <dbReference type="Rhea" id="RHEA:17773"/>
        <dbReference type="Rhea" id="RHEA-COMP:9661"/>
        <dbReference type="Rhea" id="RHEA-COMP:9679"/>
        <dbReference type="ChEBI" id="CHEBI:30616"/>
        <dbReference type="ChEBI" id="CHEBI:33019"/>
        <dbReference type="ChEBI" id="CHEBI:35235"/>
        <dbReference type="ChEBI" id="CHEBI:78442"/>
        <dbReference type="ChEBI" id="CHEBI:78517"/>
        <dbReference type="ChEBI" id="CHEBI:456215"/>
        <dbReference type="EC" id="6.1.1.16"/>
    </reaction>
</comment>
<dbReference type="Pfam" id="PF09190">
    <property type="entry name" value="DALR_2"/>
    <property type="match status" value="1"/>
</dbReference>
<dbReference type="PRINTS" id="PR00983">
    <property type="entry name" value="TRNASYNTHCYS"/>
</dbReference>
<evidence type="ECO:0000256" key="9">
    <source>
        <dbReference type="ARBA" id="ARBA00022840"/>
    </source>
</evidence>
<keyword evidence="7 13" id="KW-0547">Nucleotide-binding</keyword>
<keyword evidence="6 13" id="KW-0479">Metal-binding</keyword>
<evidence type="ECO:0000256" key="4">
    <source>
        <dbReference type="ARBA" id="ARBA00022490"/>
    </source>
</evidence>
<evidence type="ECO:0000256" key="8">
    <source>
        <dbReference type="ARBA" id="ARBA00022833"/>
    </source>
</evidence>
<evidence type="ECO:0000313" key="15">
    <source>
        <dbReference type="EMBL" id="MBI1756548.1"/>
    </source>
</evidence>
<dbReference type="Gene3D" id="1.20.120.1910">
    <property type="entry name" value="Cysteine-tRNA ligase, C-terminal anti-codon recognition domain"/>
    <property type="match status" value="1"/>
</dbReference>
<dbReference type="Proteomes" id="UP000727962">
    <property type="component" value="Unassembled WGS sequence"/>
</dbReference>
<dbReference type="InterPro" id="IPR024909">
    <property type="entry name" value="Cys-tRNA/MSH_ligase"/>
</dbReference>
<evidence type="ECO:0000256" key="1">
    <source>
        <dbReference type="ARBA" id="ARBA00004496"/>
    </source>
</evidence>
<keyword evidence="11 13" id="KW-0030">Aminoacyl-tRNA synthetase</keyword>
<feature type="short sequence motif" description="'HIGH' region" evidence="13">
    <location>
        <begin position="34"/>
        <end position="44"/>
    </location>
</feature>
<sequence>MASPVFRLYDTMSRQVEEVTPLEPDHLRMYTCGPTVYNVAHIGNFHTFLTSDLIVRTAQALGWRVSHVSNITDVGHLTESDVSDGSEDRMAKGLHSKEGSAFANVWDLADHYASLYKEDSRRLNLLEPMVRPRATQHIREQILAAEKLVKNGHAYETPTGVYFSVKSFKGYGKLSGNKDQESLKRAVRNVVTDDNKRHPADFALWKKDDKHLMQWYSPFGWGFPGWHLECTVMAQTYLGETIDLHAGGEDLVFPHHECEIAQSECLTGKPFCNHWVHTRFLQVEGEKMSKSEGNFYSVRDLVDEMGADPLAVRYALIAGVYGKPMNFTLQGLRDAAGNIERFQQCDAWAVKALAKGPFGPDELGPTLDGLYEECLVAMCDDLNTAVALAKALEGTRAILREGEAMSKASAASARAFLDKTNGLLGIVRPESPGCTPKAPGVDEGRILALIEERGEAKKGRDFARADAIRSQLESEGIELRDGPEGTTWRRRV</sequence>
<feature type="domain" description="Cysteinyl-tRNA synthetase class Ia DALR" evidence="14">
    <location>
        <begin position="373"/>
        <end position="433"/>
    </location>
</feature>
<evidence type="ECO:0000256" key="5">
    <source>
        <dbReference type="ARBA" id="ARBA00022598"/>
    </source>
</evidence>
<evidence type="ECO:0000256" key="7">
    <source>
        <dbReference type="ARBA" id="ARBA00022741"/>
    </source>
</evidence>
<dbReference type="PANTHER" id="PTHR10890">
    <property type="entry name" value="CYSTEINYL-TRNA SYNTHETASE"/>
    <property type="match status" value="1"/>
</dbReference>
<dbReference type="SUPFAM" id="SSF47323">
    <property type="entry name" value="Anticodon-binding domain of a subclass of class I aminoacyl-tRNA synthetases"/>
    <property type="match status" value="1"/>
</dbReference>
<dbReference type="HAMAP" id="MF_00041">
    <property type="entry name" value="Cys_tRNA_synth"/>
    <property type="match status" value="1"/>
</dbReference>
<evidence type="ECO:0000256" key="11">
    <source>
        <dbReference type="ARBA" id="ARBA00023146"/>
    </source>
</evidence>
<dbReference type="GO" id="GO:0008270">
    <property type="term" value="F:zinc ion binding"/>
    <property type="evidence" value="ECO:0007669"/>
    <property type="project" value="UniProtKB-UniRule"/>
</dbReference>
<dbReference type="GO" id="GO:0005829">
    <property type="term" value="C:cytosol"/>
    <property type="evidence" value="ECO:0007669"/>
    <property type="project" value="TreeGrafter"/>
</dbReference>
<dbReference type="InterPro" id="IPR009080">
    <property type="entry name" value="tRNAsynth_Ia_anticodon-bd"/>
</dbReference>
<protein>
    <recommendedName>
        <fullName evidence="13">Cysteine--tRNA ligase</fullName>
        <ecNumber evidence="13">6.1.1.16</ecNumber>
    </recommendedName>
    <alternativeName>
        <fullName evidence="13">Cysteinyl-tRNA synthetase</fullName>
        <shortName evidence="13">CysRS</shortName>
    </alternativeName>
</protein>
<comment type="subunit">
    <text evidence="3 13">Monomer.</text>
</comment>
<evidence type="ECO:0000256" key="2">
    <source>
        <dbReference type="ARBA" id="ARBA00005594"/>
    </source>
</evidence>
<feature type="binding site" evidence="13">
    <location>
        <position position="230"/>
    </location>
    <ligand>
        <name>Zn(2+)</name>
        <dbReference type="ChEBI" id="CHEBI:29105"/>
    </ligand>
</feature>
<evidence type="ECO:0000259" key="14">
    <source>
        <dbReference type="SMART" id="SM00840"/>
    </source>
</evidence>
<dbReference type="InterPro" id="IPR032678">
    <property type="entry name" value="tRNA-synt_1_cat_dom"/>
</dbReference>
<dbReference type="InterPro" id="IPR014729">
    <property type="entry name" value="Rossmann-like_a/b/a_fold"/>
</dbReference>
<dbReference type="AlphaFoldDB" id="A0A931LSB3"/>
<dbReference type="NCBIfam" id="TIGR00435">
    <property type="entry name" value="cysS"/>
    <property type="match status" value="1"/>
</dbReference>
<dbReference type="InterPro" id="IPR015273">
    <property type="entry name" value="Cys-tRNA-synt_Ia_DALR"/>
</dbReference>
<keyword evidence="4 13" id="KW-0963">Cytoplasm</keyword>
<comment type="subcellular location">
    <subcellularLocation>
        <location evidence="1 13">Cytoplasm</location>
    </subcellularLocation>
</comment>
<feature type="binding site" evidence="13">
    <location>
        <position position="255"/>
    </location>
    <ligand>
        <name>Zn(2+)</name>
        <dbReference type="ChEBI" id="CHEBI:29105"/>
    </ligand>
</feature>
<keyword evidence="9 13" id="KW-0067">ATP-binding</keyword>
<reference evidence="15" key="1">
    <citation type="submission" date="2020-07" db="EMBL/GenBank/DDBJ databases">
        <title>Huge and variable diversity of episymbiotic CPR bacteria and DPANN archaea in groundwater ecosystems.</title>
        <authorList>
            <person name="He C.Y."/>
            <person name="Keren R."/>
            <person name="Whittaker M."/>
            <person name="Farag I.F."/>
            <person name="Doudna J."/>
            <person name="Cate J.H.D."/>
            <person name="Banfield J.F."/>
        </authorList>
    </citation>
    <scope>NUCLEOTIDE SEQUENCE</scope>
    <source>
        <strain evidence="15">NC_groundwater_17_Pr7_B-0.1um_64_12</strain>
    </source>
</reference>
<evidence type="ECO:0000256" key="10">
    <source>
        <dbReference type="ARBA" id="ARBA00022917"/>
    </source>
</evidence>
<dbReference type="Pfam" id="PF01406">
    <property type="entry name" value="tRNA-synt_1e"/>
    <property type="match status" value="1"/>
</dbReference>
<evidence type="ECO:0000256" key="3">
    <source>
        <dbReference type="ARBA" id="ARBA00011245"/>
    </source>
</evidence>
<dbReference type="SMART" id="SM00840">
    <property type="entry name" value="DALR_2"/>
    <property type="match status" value="1"/>
</dbReference>